<sequence>MTALWAFLLEYQTHLLFGVGLLVGLLAAVHAAMTKRDVRAAIAWVGVVVLSPFFGAFLYFLVGINRINRSRRLQHNEYLLQDQLNGKHQETANIAEISGIQFESLKKAGNRLSRFPIWSNNNITPLLGGDEAYKAMIAAIDSATKTIAMQSYIFDNDVIGKRIAQALIRAHQRGVTVKVLIDAIGAKYSRPSIISLFKNTGIDVALFEAHFFSFKMPYSNLRCHRKILVIDGQLAFSGGMNIRESFTSEICQGAPMKDVHFQIRGPLVFQLLLVFFHDWSFTTHEKLMPANWILTPEALPESDIAARCITSGPDNDITSTHRLIQAACAVAQTHIRIQSPYFLPDQVLLGALTTAARRGIRVDILIPGNNNLYLVHCAMMAQLNQVLDSGCHVWRSNGPFDHSKLFTVDDGWALVGSSNWDARSLRLNFEVDIEVYDRAFSTRLGQHIDGEIEKAIPITLETLKSMSFIKQLRNKIIWLASPYL</sequence>
<evidence type="ECO:0000313" key="16">
    <source>
        <dbReference type="Proteomes" id="UP000608345"/>
    </source>
</evidence>
<evidence type="ECO:0000256" key="8">
    <source>
        <dbReference type="ARBA" id="ARBA00023098"/>
    </source>
</evidence>
<dbReference type="CDD" id="cd09157">
    <property type="entry name" value="PLDc_CLS_unchar2_1"/>
    <property type="match status" value="1"/>
</dbReference>
<dbReference type="InterPro" id="IPR027379">
    <property type="entry name" value="CLS_N"/>
</dbReference>
<dbReference type="CDD" id="cd09163">
    <property type="entry name" value="PLDc_CLS_unchar2_2"/>
    <property type="match status" value="1"/>
</dbReference>
<gene>
    <name evidence="15" type="ORF">GCM10011450_23340</name>
</gene>
<dbReference type="SMART" id="SM00155">
    <property type="entry name" value="PLDc"/>
    <property type="match status" value="2"/>
</dbReference>
<dbReference type="PROSITE" id="PS50035">
    <property type="entry name" value="PLD"/>
    <property type="match status" value="2"/>
</dbReference>
<proteinExistence type="predicted"/>
<evidence type="ECO:0000256" key="7">
    <source>
        <dbReference type="ARBA" id="ARBA00022989"/>
    </source>
</evidence>
<name>A0A918JQE2_9BURK</name>
<dbReference type="EMBL" id="BMYS01000018">
    <property type="protein sequence ID" value="GGW92517.1"/>
    <property type="molecule type" value="Genomic_DNA"/>
</dbReference>
<comment type="caution">
    <text evidence="15">The sequence shown here is derived from an EMBL/GenBank/DDBJ whole genome shotgun (WGS) entry which is preliminary data.</text>
</comment>
<keyword evidence="9 13" id="KW-0472">Membrane</keyword>
<keyword evidence="11" id="KW-1208">Phospholipid metabolism</keyword>
<reference evidence="15" key="1">
    <citation type="journal article" date="2014" name="Int. J. Syst. Evol. Microbiol.">
        <title>Complete genome sequence of Corynebacterium casei LMG S-19264T (=DSM 44701T), isolated from a smear-ripened cheese.</title>
        <authorList>
            <consortium name="US DOE Joint Genome Institute (JGI-PGF)"/>
            <person name="Walter F."/>
            <person name="Albersmeier A."/>
            <person name="Kalinowski J."/>
            <person name="Ruckert C."/>
        </authorList>
    </citation>
    <scope>NUCLEOTIDE SEQUENCE</scope>
    <source>
        <strain evidence="15">KCTC 23732</strain>
    </source>
</reference>
<dbReference type="InterPro" id="IPR022924">
    <property type="entry name" value="Cardiolipin_synthase"/>
</dbReference>
<dbReference type="EC" id="2.7.8.-" evidence="12"/>
<evidence type="ECO:0000256" key="12">
    <source>
        <dbReference type="NCBIfam" id="TIGR04265"/>
    </source>
</evidence>
<keyword evidence="16" id="KW-1185">Reference proteome</keyword>
<reference evidence="15" key="2">
    <citation type="submission" date="2020-09" db="EMBL/GenBank/DDBJ databases">
        <authorList>
            <person name="Sun Q."/>
            <person name="Kim S."/>
        </authorList>
    </citation>
    <scope>NUCLEOTIDE SEQUENCE</scope>
    <source>
        <strain evidence="15">KCTC 23732</strain>
    </source>
</reference>
<keyword evidence="4" id="KW-0808">Transferase</keyword>
<evidence type="ECO:0000256" key="4">
    <source>
        <dbReference type="ARBA" id="ARBA00022679"/>
    </source>
</evidence>
<feature type="domain" description="PLD phosphodiesterase" evidence="14">
    <location>
        <begin position="397"/>
        <end position="424"/>
    </location>
</feature>
<protein>
    <recommendedName>
        <fullName evidence="12">Cardiolipin synthase</fullName>
        <ecNumber evidence="12">2.7.8.-</ecNumber>
    </recommendedName>
</protein>
<dbReference type="InterPro" id="IPR025202">
    <property type="entry name" value="PLD-like_dom"/>
</dbReference>
<dbReference type="Pfam" id="PF13091">
    <property type="entry name" value="PLDc_2"/>
    <property type="match status" value="2"/>
</dbReference>
<evidence type="ECO:0000256" key="13">
    <source>
        <dbReference type="SAM" id="Phobius"/>
    </source>
</evidence>
<dbReference type="GO" id="GO:0008808">
    <property type="term" value="F:cardiolipin synthase activity"/>
    <property type="evidence" value="ECO:0007669"/>
    <property type="project" value="UniProtKB-UniRule"/>
</dbReference>
<dbReference type="PANTHER" id="PTHR21248:SF22">
    <property type="entry name" value="PHOSPHOLIPASE D"/>
    <property type="match status" value="1"/>
</dbReference>
<dbReference type="Pfam" id="PF13396">
    <property type="entry name" value="PLDc_N"/>
    <property type="match status" value="1"/>
</dbReference>
<dbReference type="Gene3D" id="3.30.870.10">
    <property type="entry name" value="Endonuclease Chain A"/>
    <property type="match status" value="2"/>
</dbReference>
<evidence type="ECO:0000256" key="6">
    <source>
        <dbReference type="ARBA" id="ARBA00022737"/>
    </source>
</evidence>
<evidence type="ECO:0000256" key="1">
    <source>
        <dbReference type="ARBA" id="ARBA00004651"/>
    </source>
</evidence>
<dbReference type="InterPro" id="IPR001736">
    <property type="entry name" value="PLipase_D/transphosphatidylase"/>
</dbReference>
<evidence type="ECO:0000259" key="14">
    <source>
        <dbReference type="PROSITE" id="PS50035"/>
    </source>
</evidence>
<dbReference type="RefSeq" id="WP_189385676.1">
    <property type="nucleotide sequence ID" value="NZ_BAABFY010000012.1"/>
</dbReference>
<dbReference type="SUPFAM" id="SSF56024">
    <property type="entry name" value="Phospholipase D/nuclease"/>
    <property type="match status" value="2"/>
</dbReference>
<evidence type="ECO:0000256" key="11">
    <source>
        <dbReference type="ARBA" id="ARBA00023264"/>
    </source>
</evidence>
<feature type="transmembrane region" description="Helical" evidence="13">
    <location>
        <begin position="41"/>
        <end position="62"/>
    </location>
</feature>
<keyword evidence="3" id="KW-0444">Lipid biosynthesis</keyword>
<evidence type="ECO:0000256" key="2">
    <source>
        <dbReference type="ARBA" id="ARBA00022475"/>
    </source>
</evidence>
<keyword evidence="10" id="KW-0594">Phospholipid biosynthesis</keyword>
<comment type="subcellular location">
    <subcellularLocation>
        <location evidence="1">Cell membrane</location>
        <topology evidence="1">Multi-pass membrane protein</topology>
    </subcellularLocation>
</comment>
<evidence type="ECO:0000256" key="10">
    <source>
        <dbReference type="ARBA" id="ARBA00023209"/>
    </source>
</evidence>
<evidence type="ECO:0000256" key="5">
    <source>
        <dbReference type="ARBA" id="ARBA00022692"/>
    </source>
</evidence>
<accession>A0A918JQE2</accession>
<dbReference type="GO" id="GO:0032049">
    <property type="term" value="P:cardiolipin biosynthetic process"/>
    <property type="evidence" value="ECO:0007669"/>
    <property type="project" value="UniProtKB-UniRule"/>
</dbReference>
<feature type="domain" description="PLD phosphodiesterase" evidence="14">
    <location>
        <begin position="219"/>
        <end position="246"/>
    </location>
</feature>
<dbReference type="Proteomes" id="UP000608345">
    <property type="component" value="Unassembled WGS sequence"/>
</dbReference>
<keyword evidence="2" id="KW-1003">Cell membrane</keyword>
<keyword evidence="5 13" id="KW-0812">Transmembrane</keyword>
<evidence type="ECO:0000256" key="9">
    <source>
        <dbReference type="ARBA" id="ARBA00023136"/>
    </source>
</evidence>
<evidence type="ECO:0000256" key="3">
    <source>
        <dbReference type="ARBA" id="ARBA00022516"/>
    </source>
</evidence>
<dbReference type="AlphaFoldDB" id="A0A918JQE2"/>
<keyword evidence="6" id="KW-0677">Repeat</keyword>
<dbReference type="GO" id="GO:0005886">
    <property type="term" value="C:plasma membrane"/>
    <property type="evidence" value="ECO:0007669"/>
    <property type="project" value="UniProtKB-SubCell"/>
</dbReference>
<organism evidence="15 16">
    <name type="scientific">Advenella faeciporci</name>
    <dbReference type="NCBI Taxonomy" id="797535"/>
    <lineage>
        <taxon>Bacteria</taxon>
        <taxon>Pseudomonadati</taxon>
        <taxon>Pseudomonadota</taxon>
        <taxon>Betaproteobacteria</taxon>
        <taxon>Burkholderiales</taxon>
        <taxon>Alcaligenaceae</taxon>
    </lineage>
</organism>
<evidence type="ECO:0000313" key="15">
    <source>
        <dbReference type="EMBL" id="GGW92517.1"/>
    </source>
</evidence>
<keyword evidence="7 13" id="KW-1133">Transmembrane helix</keyword>
<dbReference type="NCBIfam" id="TIGR04265">
    <property type="entry name" value="bac_cardiolipin"/>
    <property type="match status" value="1"/>
</dbReference>
<keyword evidence="8" id="KW-0443">Lipid metabolism</keyword>
<dbReference type="PANTHER" id="PTHR21248">
    <property type="entry name" value="CARDIOLIPIN SYNTHASE"/>
    <property type="match status" value="1"/>
</dbReference>